<feature type="signal peptide" evidence="1">
    <location>
        <begin position="1"/>
        <end position="15"/>
    </location>
</feature>
<organism evidence="2 3">
    <name type="scientific">Caenorhabditis japonica</name>
    <dbReference type="NCBI Taxonomy" id="281687"/>
    <lineage>
        <taxon>Eukaryota</taxon>
        <taxon>Metazoa</taxon>
        <taxon>Ecdysozoa</taxon>
        <taxon>Nematoda</taxon>
        <taxon>Chromadorea</taxon>
        <taxon>Rhabditida</taxon>
        <taxon>Rhabditina</taxon>
        <taxon>Rhabditomorpha</taxon>
        <taxon>Rhabditoidea</taxon>
        <taxon>Rhabditidae</taxon>
        <taxon>Peloderinae</taxon>
        <taxon>Caenorhabditis</taxon>
    </lineage>
</organism>
<keyword evidence="3" id="KW-1185">Reference proteome</keyword>
<evidence type="ECO:0000313" key="3">
    <source>
        <dbReference type="Proteomes" id="UP000005237"/>
    </source>
</evidence>
<reference evidence="2" key="2">
    <citation type="submission" date="2022-06" db="UniProtKB">
        <authorList>
            <consortium name="EnsemblMetazoa"/>
        </authorList>
    </citation>
    <scope>IDENTIFICATION</scope>
    <source>
        <strain evidence="2">DF5081</strain>
    </source>
</reference>
<evidence type="ECO:0008006" key="4">
    <source>
        <dbReference type="Google" id="ProtNLM"/>
    </source>
</evidence>
<keyword evidence="1" id="KW-0732">Signal</keyword>
<feature type="chain" id="PRO_5035753145" description="Secreted protein" evidence="1">
    <location>
        <begin position="16"/>
        <end position="70"/>
    </location>
</feature>
<accession>A0A8R1INY7</accession>
<reference evidence="3" key="1">
    <citation type="submission" date="2010-08" db="EMBL/GenBank/DDBJ databases">
        <authorList>
            <consortium name="Caenorhabditis japonica Sequencing Consortium"/>
            <person name="Wilson R.K."/>
        </authorList>
    </citation>
    <scope>NUCLEOTIDE SEQUENCE [LARGE SCALE GENOMIC DNA]</scope>
    <source>
        <strain evidence="3">DF5081</strain>
    </source>
</reference>
<sequence>MLLLFLFFYLRGAAAALLHSFICVGLFPLFLPVVVEEGAEAEEEEEEKPLDFPINCGVEGAAAAAASAER</sequence>
<dbReference type="EnsemblMetazoa" id="CJA34130.1">
    <property type="protein sequence ID" value="CJA34130.1"/>
    <property type="gene ID" value="WBGene00209977"/>
</dbReference>
<evidence type="ECO:0000256" key="1">
    <source>
        <dbReference type="SAM" id="SignalP"/>
    </source>
</evidence>
<protein>
    <recommendedName>
        <fullName evidence="4">Secreted protein</fullName>
    </recommendedName>
</protein>
<name>A0A8R1INY7_CAEJA</name>
<evidence type="ECO:0000313" key="2">
    <source>
        <dbReference type="EnsemblMetazoa" id="CJA34130.1"/>
    </source>
</evidence>
<dbReference type="AlphaFoldDB" id="A0A8R1INY7"/>
<dbReference type="Proteomes" id="UP000005237">
    <property type="component" value="Unassembled WGS sequence"/>
</dbReference>
<proteinExistence type="predicted"/>